<evidence type="ECO:0000313" key="7">
    <source>
        <dbReference type="EMBL" id="GCD21756.1"/>
    </source>
</evidence>
<evidence type="ECO:0000256" key="5">
    <source>
        <dbReference type="ARBA" id="ARBA00023136"/>
    </source>
</evidence>
<dbReference type="RefSeq" id="WP_124344281.1">
    <property type="nucleotide sequence ID" value="NZ_BHYL01000338.1"/>
</dbReference>
<proteinExistence type="predicted"/>
<evidence type="ECO:0000256" key="4">
    <source>
        <dbReference type="ARBA" id="ARBA00022989"/>
    </source>
</evidence>
<dbReference type="InterPro" id="IPR003740">
    <property type="entry name" value="YitT"/>
</dbReference>
<gene>
    <name evidence="7" type="ORF">CTKZ_33180</name>
</gene>
<evidence type="ECO:0000256" key="3">
    <source>
        <dbReference type="ARBA" id="ARBA00022692"/>
    </source>
</evidence>
<feature type="transmembrane region" description="Helical" evidence="6">
    <location>
        <begin position="155"/>
        <end position="176"/>
    </location>
</feature>
<dbReference type="OrthoDB" id="3296441at2"/>
<evidence type="ECO:0000256" key="6">
    <source>
        <dbReference type="SAM" id="Phobius"/>
    </source>
</evidence>
<keyword evidence="4 6" id="KW-1133">Transmembrane helix</keyword>
<dbReference type="GO" id="GO:0005886">
    <property type="term" value="C:plasma membrane"/>
    <property type="evidence" value="ECO:0007669"/>
    <property type="project" value="UniProtKB-SubCell"/>
</dbReference>
<keyword evidence="3 6" id="KW-0812">Transmembrane</keyword>
<sequence>MATTDTPTLPTAIPHGRAEDLLGLVTGVVLVAVGMSLLRTGGLVTGGIAGAALLLGHVVDLPLGVLFFALNVPFFALAAHRSGWSFTFRSAATVGLVSLGTAVTAAHLDVASVDPWFAAVVGNLLCGTGLLVVFRHRASVGGFSIVAVLLQERSGIRAGHVLMALDTLVVLAAFAVAPPLDVLVSAAGAVLLSLVVTFNHRPGRYTGF</sequence>
<comment type="subcellular location">
    <subcellularLocation>
        <location evidence="1">Cell membrane</location>
        <topology evidence="1">Multi-pass membrane protein</topology>
    </subcellularLocation>
</comment>
<dbReference type="PANTHER" id="PTHR33545">
    <property type="entry name" value="UPF0750 MEMBRANE PROTEIN YITT-RELATED"/>
    <property type="match status" value="1"/>
</dbReference>
<dbReference type="AlphaFoldDB" id="A0A401V4F0"/>
<organism evidence="7 8">
    <name type="scientific">Cellulomonas algicola</name>
    <dbReference type="NCBI Taxonomy" id="2071633"/>
    <lineage>
        <taxon>Bacteria</taxon>
        <taxon>Bacillati</taxon>
        <taxon>Actinomycetota</taxon>
        <taxon>Actinomycetes</taxon>
        <taxon>Micrococcales</taxon>
        <taxon>Cellulomonadaceae</taxon>
        <taxon>Cellulomonas</taxon>
    </lineage>
</organism>
<comment type="caution">
    <text evidence="7">The sequence shown here is derived from an EMBL/GenBank/DDBJ whole genome shotgun (WGS) entry which is preliminary data.</text>
</comment>
<dbReference type="Proteomes" id="UP000288246">
    <property type="component" value="Unassembled WGS sequence"/>
</dbReference>
<accession>A0A401V4F0</accession>
<keyword evidence="2" id="KW-1003">Cell membrane</keyword>
<keyword evidence="8" id="KW-1185">Reference proteome</keyword>
<feature type="transmembrane region" description="Helical" evidence="6">
    <location>
        <begin position="21"/>
        <end position="41"/>
    </location>
</feature>
<dbReference type="InterPro" id="IPR051461">
    <property type="entry name" value="UPF0750_membrane"/>
</dbReference>
<evidence type="ECO:0000256" key="1">
    <source>
        <dbReference type="ARBA" id="ARBA00004651"/>
    </source>
</evidence>
<dbReference type="EMBL" id="BHYL01000338">
    <property type="protein sequence ID" value="GCD21756.1"/>
    <property type="molecule type" value="Genomic_DNA"/>
</dbReference>
<dbReference type="Pfam" id="PF02588">
    <property type="entry name" value="YitT_membrane"/>
    <property type="match status" value="1"/>
</dbReference>
<reference evidence="7 8" key="1">
    <citation type="submission" date="2018-11" db="EMBL/GenBank/DDBJ databases">
        <title>Draft genome sequence of Cellulomonas takizawaensis strain TKZ-21.</title>
        <authorList>
            <person name="Yamamura H."/>
            <person name="Hayashi T."/>
            <person name="Hamada M."/>
            <person name="Serisawa Y."/>
            <person name="Matsuyama K."/>
            <person name="Nakagawa Y."/>
            <person name="Otoguro M."/>
            <person name="Yanagida F."/>
            <person name="Hayakawa M."/>
        </authorList>
    </citation>
    <scope>NUCLEOTIDE SEQUENCE [LARGE SCALE GENOMIC DNA]</scope>
    <source>
        <strain evidence="7 8">TKZ-21</strain>
    </source>
</reference>
<feature type="transmembrane region" description="Helical" evidence="6">
    <location>
        <begin position="116"/>
        <end position="134"/>
    </location>
</feature>
<feature type="transmembrane region" description="Helical" evidence="6">
    <location>
        <begin position="182"/>
        <end position="199"/>
    </location>
</feature>
<name>A0A401V4F0_9CELL</name>
<dbReference type="PANTHER" id="PTHR33545:SF5">
    <property type="entry name" value="UPF0750 MEMBRANE PROTEIN YITT"/>
    <property type="match status" value="1"/>
</dbReference>
<keyword evidence="5 6" id="KW-0472">Membrane</keyword>
<evidence type="ECO:0000313" key="8">
    <source>
        <dbReference type="Proteomes" id="UP000288246"/>
    </source>
</evidence>
<protein>
    <submittedName>
        <fullName evidence="7">Membrane protein</fullName>
    </submittedName>
</protein>
<evidence type="ECO:0000256" key="2">
    <source>
        <dbReference type="ARBA" id="ARBA00022475"/>
    </source>
</evidence>
<feature type="transmembrane region" description="Helical" evidence="6">
    <location>
        <begin position="91"/>
        <end position="110"/>
    </location>
</feature>